<evidence type="ECO:0000313" key="8">
    <source>
        <dbReference type="Proteomes" id="UP000182584"/>
    </source>
</evidence>
<evidence type="ECO:0000256" key="5">
    <source>
        <dbReference type="ARBA" id="ARBA00044503"/>
    </source>
</evidence>
<evidence type="ECO:0000256" key="2">
    <source>
        <dbReference type="ARBA" id="ARBA00022670"/>
    </source>
</evidence>
<keyword evidence="4" id="KW-0788">Thiol protease</keyword>
<evidence type="ECO:0000256" key="4">
    <source>
        <dbReference type="ARBA" id="ARBA00022807"/>
    </source>
</evidence>
<dbReference type="PANTHER" id="PTHR39178:SF1">
    <property type="entry name" value="RIBOSOMAL-PROCESSING CYSTEINE PROTEASE PRP"/>
    <property type="match status" value="1"/>
</dbReference>
<dbReference type="RefSeq" id="WP_027204879.1">
    <property type="nucleotide sequence ID" value="NZ_FOGJ01000018.1"/>
</dbReference>
<dbReference type="SUPFAM" id="SSF118010">
    <property type="entry name" value="TM1457-like"/>
    <property type="match status" value="1"/>
</dbReference>
<organism evidence="7 8">
    <name type="scientific">Butyrivibrio fibrisolvens</name>
    <dbReference type="NCBI Taxonomy" id="831"/>
    <lineage>
        <taxon>Bacteria</taxon>
        <taxon>Bacillati</taxon>
        <taxon>Bacillota</taxon>
        <taxon>Clostridia</taxon>
        <taxon>Lachnospirales</taxon>
        <taxon>Lachnospiraceae</taxon>
        <taxon>Butyrivibrio</taxon>
    </lineage>
</organism>
<gene>
    <name evidence="7" type="ORF">SAMN04487884_118108</name>
</gene>
<keyword evidence="1" id="KW-0690">Ribosome biogenesis</keyword>
<dbReference type="CDD" id="cd16332">
    <property type="entry name" value="Prp-like"/>
    <property type="match status" value="1"/>
</dbReference>
<comment type="similarity">
    <text evidence="5">Belongs to the Prp family.</text>
</comment>
<dbReference type="AlphaFoldDB" id="A0A1H9UIX6"/>
<dbReference type="Proteomes" id="UP000182584">
    <property type="component" value="Unassembled WGS sequence"/>
</dbReference>
<evidence type="ECO:0000256" key="6">
    <source>
        <dbReference type="ARBA" id="ARBA00044538"/>
    </source>
</evidence>
<dbReference type="Pfam" id="PF04327">
    <property type="entry name" value="Peptidase_Prp"/>
    <property type="match status" value="1"/>
</dbReference>
<dbReference type="GO" id="GO:0006508">
    <property type="term" value="P:proteolysis"/>
    <property type="evidence" value="ECO:0007669"/>
    <property type="project" value="UniProtKB-KW"/>
</dbReference>
<dbReference type="Gene3D" id="3.30.70.1490">
    <property type="entry name" value="Cysteine protease Prp"/>
    <property type="match status" value="1"/>
</dbReference>
<dbReference type="InterPro" id="IPR007422">
    <property type="entry name" value="Peptidase_Prp"/>
</dbReference>
<proteinExistence type="inferred from homology"/>
<evidence type="ECO:0000256" key="1">
    <source>
        <dbReference type="ARBA" id="ARBA00022517"/>
    </source>
</evidence>
<dbReference type="PANTHER" id="PTHR39178">
    <property type="entry name" value="HYPOTHETICAL RIBOSOME-ASSOCIATED PROTEIN"/>
    <property type="match status" value="1"/>
</dbReference>
<dbReference type="GO" id="GO:0042254">
    <property type="term" value="P:ribosome biogenesis"/>
    <property type="evidence" value="ECO:0007669"/>
    <property type="project" value="UniProtKB-KW"/>
</dbReference>
<name>A0A1H9UIX6_BUTFI</name>
<protein>
    <recommendedName>
        <fullName evidence="6">Ribosomal processing cysteine protease Prp</fullName>
    </recommendedName>
</protein>
<dbReference type="EMBL" id="FOGJ01000018">
    <property type="protein sequence ID" value="SES09154.1"/>
    <property type="molecule type" value="Genomic_DNA"/>
</dbReference>
<reference evidence="7 8" key="1">
    <citation type="submission" date="2016-10" db="EMBL/GenBank/DDBJ databases">
        <authorList>
            <person name="de Groot N.N."/>
        </authorList>
    </citation>
    <scope>NUCLEOTIDE SEQUENCE [LARGE SCALE GENOMIC DNA]</scope>
    <source>
        <strain evidence="7 8">AR40</strain>
    </source>
</reference>
<dbReference type="InterPro" id="IPR036764">
    <property type="entry name" value="Peptidase_Prp_sf"/>
</dbReference>
<dbReference type="GO" id="GO:0008234">
    <property type="term" value="F:cysteine-type peptidase activity"/>
    <property type="evidence" value="ECO:0007669"/>
    <property type="project" value="UniProtKB-KW"/>
</dbReference>
<dbReference type="OrthoDB" id="48998at2"/>
<evidence type="ECO:0000313" key="7">
    <source>
        <dbReference type="EMBL" id="SES09154.1"/>
    </source>
</evidence>
<evidence type="ECO:0000256" key="3">
    <source>
        <dbReference type="ARBA" id="ARBA00022801"/>
    </source>
</evidence>
<keyword evidence="2" id="KW-0645">Protease</keyword>
<keyword evidence="3" id="KW-0378">Hydrolase</keyword>
<dbReference type="eggNOG" id="COG2868">
    <property type="taxonomic scope" value="Bacteria"/>
</dbReference>
<accession>A0A1H9UIX6</accession>
<sequence length="112" mass="12431">MTDITIQKNSRGWYKGFKCDGHAGFAEYGQDIVCAALSVLTINTINSIEAFAGDLIDVSSDEDKGIITCSFRNRIGNISDEATLLMKSYELGVNGIYEQYGKEFLNIKFEEV</sequence>